<dbReference type="OrthoDB" id="99887at2"/>
<dbReference type="AlphaFoldDB" id="A0A1H3X2F5"/>
<keyword evidence="2" id="KW-1133">Transmembrane helix</keyword>
<keyword evidence="2" id="KW-0812">Transmembrane</keyword>
<feature type="transmembrane region" description="Helical" evidence="2">
    <location>
        <begin position="20"/>
        <end position="39"/>
    </location>
</feature>
<dbReference type="GO" id="GO:0005975">
    <property type="term" value="P:carbohydrate metabolic process"/>
    <property type="evidence" value="ECO:0007669"/>
    <property type="project" value="UniProtKB-ARBA"/>
</dbReference>
<evidence type="ECO:0000256" key="2">
    <source>
        <dbReference type="SAM" id="Phobius"/>
    </source>
</evidence>
<dbReference type="Gene3D" id="3.30.379.10">
    <property type="entry name" value="Chitobiase/beta-hexosaminidase domain 2-like"/>
    <property type="match status" value="1"/>
</dbReference>
<protein>
    <recommendedName>
        <fullName evidence="5">Glycosyl hydrolase family 20, domain 2</fullName>
    </recommendedName>
</protein>
<keyword evidence="4" id="KW-1185">Reference proteome</keyword>
<evidence type="ECO:0000256" key="1">
    <source>
        <dbReference type="ARBA" id="ARBA00022801"/>
    </source>
</evidence>
<accession>A0A1H3X2F5</accession>
<keyword evidence="2" id="KW-0472">Membrane</keyword>
<evidence type="ECO:0000313" key="4">
    <source>
        <dbReference type="Proteomes" id="UP000199041"/>
    </source>
</evidence>
<organism evidence="3 4">
    <name type="scientific">Arachidicoccus rhizosphaerae</name>
    <dbReference type="NCBI Taxonomy" id="551991"/>
    <lineage>
        <taxon>Bacteria</taxon>
        <taxon>Pseudomonadati</taxon>
        <taxon>Bacteroidota</taxon>
        <taxon>Chitinophagia</taxon>
        <taxon>Chitinophagales</taxon>
        <taxon>Chitinophagaceae</taxon>
        <taxon>Arachidicoccus</taxon>
    </lineage>
</organism>
<evidence type="ECO:0008006" key="5">
    <source>
        <dbReference type="Google" id="ProtNLM"/>
    </source>
</evidence>
<dbReference type="InterPro" id="IPR029018">
    <property type="entry name" value="Hex-like_dom2"/>
</dbReference>
<dbReference type="EMBL" id="FNQY01000004">
    <property type="protein sequence ID" value="SDZ93161.1"/>
    <property type="molecule type" value="Genomic_DNA"/>
</dbReference>
<keyword evidence="1" id="KW-0378">Hydrolase</keyword>
<reference evidence="3 4" key="1">
    <citation type="submission" date="2016-10" db="EMBL/GenBank/DDBJ databases">
        <authorList>
            <person name="de Groot N.N."/>
        </authorList>
    </citation>
    <scope>NUCLEOTIDE SEQUENCE [LARGE SCALE GENOMIC DNA]</scope>
    <source>
        <strain evidence="3 4">Vu-144</strain>
    </source>
</reference>
<dbReference type="GO" id="GO:0016787">
    <property type="term" value="F:hydrolase activity"/>
    <property type="evidence" value="ECO:0007669"/>
    <property type="project" value="UniProtKB-KW"/>
</dbReference>
<proteinExistence type="predicted"/>
<dbReference type="STRING" id="551991.SAMN05192529_104143"/>
<dbReference type="Proteomes" id="UP000199041">
    <property type="component" value="Unassembled WGS sequence"/>
</dbReference>
<name>A0A1H3X2F5_9BACT</name>
<sequence length="983" mass="109760">MELMDVVKSGDRHLKRCFHLAGGHLLLFMVLLLLHPGLYSQSLNSQNDPYVLAYQMESTGRIKYGAERLAETFRKVGYRIDLIGFRQSESPVTPQAGRVIYIGTSRTKFLKTLIALQKTNLRPDTVKEGFSLLGCKDGKLVIAGADASGTLYGCLELRDRILHLASESETATGKRLSLNALMDTLHCSDQPQMVLRGACIGLQKTFLLPGRGTYEYPITRENFPWFYNKELWIKYLDMLVDNRMNTLYLWSGHPFASLVRLKEYPDAVEVDSATFAANQHMFAFLTKEANKRGIWVIQAFYNIIVSKPFAEKHHIKTQDRNRPILPLIADYTRKSIAAFVRQYPNVGLLVTLGEAMEGVGPDDTEWFTKTIIPGVKDGLSALGETQEPPIILRAHDADAPAVIAAAKPLYGNLYTMAKYNGEALTTYQPRGSWAELHRTLSDIAPVQVENVHILANLEPFRYGADDFIQKCVQAMHKIYGSNGLHLYPQASYWDWPYSADKTDPRLLQINRDWIWYSQWARYSWNADRDRASERKYWAGQLAGKYGSSLETGSEILKAYEASGEIAPKLLRRYGITDGNRQTLSLGMTMSQLIDPERYGLFTLLYTSESPEGEMITQYAKRDWLHEKHIGETPVQVAGEVVQKGKEAVSAIEAASGGVTKNLDEFNRLKADMYSYQYLASFYSNKALAALKILRYGYSHDISDLEKAVPLMTASVEAFRRLAQVAGAHYLYANSLQTGARKIPMTGKDGQYKRWSELLPVYEGELTHLKQNIQSLKYHKDAKSATGSPWHHLRPASVHFLAPSVADRLDGNGLGSYYIQQGSKDMAGTYPLMKSARPFADTTAGFDSMAVALTGLHGIQVNRNRQVQAGTRLRFKTDQPVTLFVGYFIQKSKVLLKEPELETDASANDYGQAATKIANGAALGGYPAINIHTYTFDKGIHDLQLGKGICLLLGFAKGSADDLPAFDAGIGNAGSAPDLDWLFR</sequence>
<gene>
    <name evidence="3" type="ORF">SAMN05192529_104143</name>
</gene>
<evidence type="ECO:0000313" key="3">
    <source>
        <dbReference type="EMBL" id="SDZ93161.1"/>
    </source>
</evidence>